<dbReference type="Proteomes" id="UP001317532">
    <property type="component" value="Chromosome"/>
</dbReference>
<dbReference type="EMBL" id="AP025523">
    <property type="protein sequence ID" value="BDE05739.1"/>
    <property type="molecule type" value="Genomic_DNA"/>
</dbReference>
<organism evidence="2 3">
    <name type="scientific">Vulcanimicrobium alpinum</name>
    <dbReference type="NCBI Taxonomy" id="3016050"/>
    <lineage>
        <taxon>Bacteria</taxon>
        <taxon>Bacillati</taxon>
        <taxon>Vulcanimicrobiota</taxon>
        <taxon>Vulcanimicrobiia</taxon>
        <taxon>Vulcanimicrobiales</taxon>
        <taxon>Vulcanimicrobiaceae</taxon>
        <taxon>Vulcanimicrobium</taxon>
    </lineage>
</organism>
<dbReference type="KEGG" id="vab:WPS_10150"/>
<name>A0AAN1XVH5_UNVUL</name>
<dbReference type="InterPro" id="IPR036388">
    <property type="entry name" value="WH-like_DNA-bd_sf"/>
</dbReference>
<dbReference type="CDD" id="cd00090">
    <property type="entry name" value="HTH_ARSR"/>
    <property type="match status" value="1"/>
</dbReference>
<dbReference type="InterPro" id="IPR011991">
    <property type="entry name" value="ArsR-like_HTH"/>
</dbReference>
<reference evidence="2 3" key="1">
    <citation type="journal article" date="2022" name="ISME Commun">
        <title>Vulcanimicrobium alpinus gen. nov. sp. nov., the first cultivated representative of the candidate phylum 'Eremiobacterota', is a metabolically versatile aerobic anoxygenic phototroph.</title>
        <authorList>
            <person name="Yabe S."/>
            <person name="Muto K."/>
            <person name="Abe K."/>
            <person name="Yokota A."/>
            <person name="Staudigel H."/>
            <person name="Tebo B.M."/>
        </authorList>
    </citation>
    <scope>NUCLEOTIDE SEQUENCE [LARGE SCALE GENOMIC DNA]</scope>
    <source>
        <strain evidence="2 3">WC8-2</strain>
    </source>
</reference>
<gene>
    <name evidence="2" type="ORF">WPS_10150</name>
</gene>
<protein>
    <submittedName>
        <fullName evidence="2">Transcriptional regulator</fullName>
    </submittedName>
</protein>
<proteinExistence type="predicted"/>
<dbReference type="PANTHER" id="PTHR30363:SF28">
    <property type="entry name" value="TRANSCRIPTIONAL REGULATORY PROTEIN-RELATED"/>
    <property type="match status" value="1"/>
</dbReference>
<evidence type="ECO:0000313" key="3">
    <source>
        <dbReference type="Proteomes" id="UP001317532"/>
    </source>
</evidence>
<dbReference type="InterPro" id="IPR001845">
    <property type="entry name" value="HTH_ArsR_DNA-bd_dom"/>
</dbReference>
<dbReference type="PANTHER" id="PTHR30363">
    <property type="entry name" value="HTH-TYPE TRANSCRIPTIONAL REGULATOR SRLR-RELATED"/>
    <property type="match status" value="1"/>
</dbReference>
<evidence type="ECO:0000313" key="2">
    <source>
        <dbReference type="EMBL" id="BDE05739.1"/>
    </source>
</evidence>
<dbReference type="SUPFAM" id="SSF46785">
    <property type="entry name" value="Winged helix' DNA-binding domain"/>
    <property type="match status" value="1"/>
</dbReference>
<dbReference type="SMART" id="SM00418">
    <property type="entry name" value="HTH_ARSR"/>
    <property type="match status" value="1"/>
</dbReference>
<dbReference type="AlphaFoldDB" id="A0AAN1XVH5"/>
<feature type="domain" description="HTH arsR-type" evidence="1">
    <location>
        <begin position="4"/>
        <end position="95"/>
    </location>
</feature>
<dbReference type="InterPro" id="IPR050313">
    <property type="entry name" value="Carb_Metab_HTH_regulators"/>
</dbReference>
<sequence>MHDRFFESTRGRIVGALRERHAASAFDLAELFGLSPNAIRQQLVILERDGLIAGRSVRRGKTKPTVEYSLTPEADRYFPQRYDKMLNAVLREIRDAGGDDAVKAVFERIGRRSAERMKSAVIDLTTEKRMATVVSALKASGVTAELRAGEDGKLLLHEHACPYAAVVAENPEACGAIHTLLEHVVPGQSAQVESLATGGTECRFEISVDPSEKATVTAS</sequence>
<dbReference type="Pfam" id="PF12840">
    <property type="entry name" value="HTH_20"/>
    <property type="match status" value="1"/>
</dbReference>
<accession>A0AAN1XVH5</accession>
<dbReference type="Gene3D" id="1.10.10.10">
    <property type="entry name" value="Winged helix-like DNA-binding domain superfamily/Winged helix DNA-binding domain"/>
    <property type="match status" value="1"/>
</dbReference>
<evidence type="ECO:0000259" key="1">
    <source>
        <dbReference type="SMART" id="SM00418"/>
    </source>
</evidence>
<dbReference type="GO" id="GO:0003700">
    <property type="term" value="F:DNA-binding transcription factor activity"/>
    <property type="evidence" value="ECO:0007669"/>
    <property type="project" value="InterPro"/>
</dbReference>
<dbReference type="InterPro" id="IPR036390">
    <property type="entry name" value="WH_DNA-bd_sf"/>
</dbReference>
<dbReference type="RefSeq" id="WP_317996762.1">
    <property type="nucleotide sequence ID" value="NZ_AP025523.1"/>
</dbReference>
<keyword evidence="3" id="KW-1185">Reference proteome</keyword>